<feature type="region of interest" description="Disordered" evidence="1">
    <location>
        <begin position="377"/>
        <end position="437"/>
    </location>
</feature>
<feature type="region of interest" description="Disordered" evidence="1">
    <location>
        <begin position="305"/>
        <end position="357"/>
    </location>
</feature>
<dbReference type="Proteomes" id="UP000499080">
    <property type="component" value="Unassembled WGS sequence"/>
</dbReference>
<evidence type="ECO:0000313" key="3">
    <source>
        <dbReference type="Proteomes" id="UP000499080"/>
    </source>
</evidence>
<proteinExistence type="predicted"/>
<feature type="compositionally biased region" description="Polar residues" evidence="1">
    <location>
        <begin position="428"/>
        <end position="437"/>
    </location>
</feature>
<protein>
    <recommendedName>
        <fullName evidence="4">CCHC-type domain-containing protein</fullName>
    </recommendedName>
</protein>
<evidence type="ECO:0008006" key="4">
    <source>
        <dbReference type="Google" id="ProtNLM"/>
    </source>
</evidence>
<gene>
    <name evidence="2" type="ORF">AVEN_103899_1</name>
</gene>
<name>A0A4Y2APK4_ARAVE</name>
<evidence type="ECO:0000313" key="2">
    <source>
        <dbReference type="EMBL" id="GBL81852.1"/>
    </source>
</evidence>
<reference evidence="2 3" key="1">
    <citation type="journal article" date="2019" name="Sci. Rep.">
        <title>Orb-weaving spider Araneus ventricosus genome elucidates the spidroin gene catalogue.</title>
        <authorList>
            <person name="Kono N."/>
            <person name="Nakamura H."/>
            <person name="Ohtoshi R."/>
            <person name="Moran D.A.P."/>
            <person name="Shinohara A."/>
            <person name="Yoshida Y."/>
            <person name="Fujiwara M."/>
            <person name="Mori M."/>
            <person name="Tomita M."/>
            <person name="Arakawa K."/>
        </authorList>
    </citation>
    <scope>NUCLEOTIDE SEQUENCE [LARGE SCALE GENOMIC DNA]</scope>
</reference>
<comment type="caution">
    <text evidence="2">The sequence shown here is derived from an EMBL/GenBank/DDBJ whole genome shotgun (WGS) entry which is preliminary data.</text>
</comment>
<dbReference type="AlphaFoldDB" id="A0A4Y2APK4"/>
<dbReference type="EMBL" id="BGPR01157197">
    <property type="protein sequence ID" value="GBL81852.1"/>
    <property type="molecule type" value="Genomic_DNA"/>
</dbReference>
<sequence>MGSRNFAPDGEMRPSTSPEKEYLMSARYYVISRKEDSFKCVSPILIHKTIVSMVVDVKSTKKCKNGTLLIEVATPIQASSLLKLQKIGNFDVTVSSHSSLNQSKGVISESELQNELESDILDELGNQNVTAVKRISIRKDGQLIPTKHLILTFSLPSIPKSVHIAYFNLSVRPYIPNPLRCYKCQRFGQTVQSCRGVDTCARCSLRGHDSKTCSSTPTCVNCKGDHPAYAKVCPRWKEEKEIQTLKTTQNLSFAEARKIIFDRTPKVGVSYSAATKKVMVSKYTQYEPETTEIVNVQAVSEAIQTKSVSDSNNNPGKTETQSGPSGNNKPQKLVNKDNASKISPIPTSKSDQSEQPKRISKFFKETKVMKKARLASTKKNLDKKLKDSIKKRTITKQDLLKRSTSDNESDEISIHPSDEGMSTDEEVNSPQPKHLST</sequence>
<dbReference type="OrthoDB" id="6436005at2759"/>
<evidence type="ECO:0000256" key="1">
    <source>
        <dbReference type="SAM" id="MobiDB-lite"/>
    </source>
</evidence>
<feature type="compositionally biased region" description="Polar residues" evidence="1">
    <location>
        <begin position="305"/>
        <end position="330"/>
    </location>
</feature>
<accession>A0A4Y2APK4</accession>
<keyword evidence="3" id="KW-1185">Reference proteome</keyword>
<feature type="compositionally biased region" description="Basic and acidic residues" evidence="1">
    <location>
        <begin position="379"/>
        <end position="390"/>
    </location>
</feature>
<organism evidence="2 3">
    <name type="scientific">Araneus ventricosus</name>
    <name type="common">Orbweaver spider</name>
    <name type="synonym">Epeira ventricosa</name>
    <dbReference type="NCBI Taxonomy" id="182803"/>
    <lineage>
        <taxon>Eukaryota</taxon>
        <taxon>Metazoa</taxon>
        <taxon>Ecdysozoa</taxon>
        <taxon>Arthropoda</taxon>
        <taxon>Chelicerata</taxon>
        <taxon>Arachnida</taxon>
        <taxon>Araneae</taxon>
        <taxon>Araneomorphae</taxon>
        <taxon>Entelegynae</taxon>
        <taxon>Araneoidea</taxon>
        <taxon>Araneidae</taxon>
        <taxon>Araneus</taxon>
    </lineage>
</organism>